<dbReference type="GO" id="GO:0046872">
    <property type="term" value="F:metal ion binding"/>
    <property type="evidence" value="ECO:0007669"/>
    <property type="project" value="UniProtKB-UniRule"/>
</dbReference>
<dbReference type="InParanoid" id="O67370"/>
<dbReference type="GO" id="GO:0070069">
    <property type="term" value="C:cytochrome complex"/>
    <property type="evidence" value="ECO:0000318"/>
    <property type="project" value="GO_Central"/>
</dbReference>
<comment type="subcellular location">
    <subcellularLocation>
        <location evidence="1">Cell inner membrane</location>
        <topology evidence="1">Multi-pass membrane protein</topology>
    </subcellularLocation>
</comment>
<feature type="transmembrane region" description="Helical" evidence="13">
    <location>
        <begin position="385"/>
        <end position="404"/>
    </location>
</feature>
<feature type="transmembrane region" description="Helical" evidence="13">
    <location>
        <begin position="96"/>
        <end position="119"/>
    </location>
</feature>
<dbReference type="AlphaFoldDB" id="O67370"/>
<keyword evidence="12 13" id="KW-0472">Membrane</keyword>
<evidence type="ECO:0000256" key="11">
    <source>
        <dbReference type="ARBA" id="ARBA00023004"/>
    </source>
</evidence>
<dbReference type="GO" id="GO:0019646">
    <property type="term" value="P:aerobic electron transport chain"/>
    <property type="evidence" value="ECO:0000318"/>
    <property type="project" value="GO_Central"/>
</dbReference>
<dbReference type="Pfam" id="PF01654">
    <property type="entry name" value="Cyt_bd_oxida_I"/>
    <property type="match status" value="1"/>
</dbReference>
<dbReference type="EMBL" id="AE000657">
    <property type="protein sequence ID" value="AAC07328.1"/>
    <property type="molecule type" value="Genomic_DNA"/>
</dbReference>
<dbReference type="OrthoDB" id="9807042at2"/>
<evidence type="ECO:0000256" key="5">
    <source>
        <dbReference type="ARBA" id="ARBA00022519"/>
    </source>
</evidence>
<reference evidence="14 15" key="1">
    <citation type="journal article" date="1998" name="Nature">
        <title>The complete genome of the hyperthermophilic bacterium Aquifex aeolicus.</title>
        <authorList>
            <person name="Deckert G."/>
            <person name="Warren P.V."/>
            <person name="Gaasterland T."/>
            <person name="Young W.G."/>
            <person name="Lenox A.L."/>
            <person name="Graham D.E."/>
            <person name="Overbeek R."/>
            <person name="Snead M.A."/>
            <person name="Keller M."/>
            <person name="Aujay M."/>
            <person name="Huber R."/>
            <person name="Feldman R.A."/>
            <person name="Short J.M."/>
            <person name="Olson G.J."/>
            <person name="Swanson R.V."/>
        </authorList>
    </citation>
    <scope>NUCLEOTIDE SEQUENCE [LARGE SCALE GENOMIC DNA]</scope>
    <source>
        <strain evidence="14 15">VF5</strain>
    </source>
</reference>
<dbReference type="PIRSF" id="PIRSF006446">
    <property type="entry name" value="Cyt_quinol_oxidase_1"/>
    <property type="match status" value="1"/>
</dbReference>
<dbReference type="RefSeq" id="WP_010880872.1">
    <property type="nucleotide sequence ID" value="NC_000918.1"/>
</dbReference>
<keyword evidence="4 13" id="KW-1003">Cell membrane</keyword>
<evidence type="ECO:0000256" key="10">
    <source>
        <dbReference type="ARBA" id="ARBA00022989"/>
    </source>
</evidence>
<keyword evidence="6 13" id="KW-0349">Heme</keyword>
<keyword evidence="3 13" id="KW-0813">Transport</keyword>
<organism evidence="14 15">
    <name type="scientific">Aquifex aeolicus (strain VF5)</name>
    <dbReference type="NCBI Taxonomy" id="224324"/>
    <lineage>
        <taxon>Bacteria</taxon>
        <taxon>Pseudomonadati</taxon>
        <taxon>Aquificota</taxon>
        <taxon>Aquificia</taxon>
        <taxon>Aquificales</taxon>
        <taxon>Aquificaceae</taxon>
        <taxon>Aquifex</taxon>
    </lineage>
</organism>
<dbReference type="HOGENOM" id="CLU_030555_3_1_0"/>
<dbReference type="GO" id="GO:0020037">
    <property type="term" value="F:heme binding"/>
    <property type="evidence" value="ECO:0000318"/>
    <property type="project" value="GO_Central"/>
</dbReference>
<evidence type="ECO:0000256" key="12">
    <source>
        <dbReference type="ARBA" id="ARBA00023136"/>
    </source>
</evidence>
<evidence type="ECO:0000256" key="4">
    <source>
        <dbReference type="ARBA" id="ARBA00022475"/>
    </source>
</evidence>
<keyword evidence="5" id="KW-0997">Cell inner membrane</keyword>
<feature type="transmembrane region" description="Helical" evidence="13">
    <location>
        <begin position="221"/>
        <end position="238"/>
    </location>
</feature>
<feature type="transmembrane region" description="Helical" evidence="13">
    <location>
        <begin position="15"/>
        <end position="36"/>
    </location>
</feature>
<feature type="transmembrane region" description="Helical" evidence="13">
    <location>
        <begin position="128"/>
        <end position="149"/>
    </location>
</feature>
<evidence type="ECO:0000256" key="8">
    <source>
        <dbReference type="ARBA" id="ARBA00022723"/>
    </source>
</evidence>
<dbReference type="STRING" id="224324.aq_1357"/>
<evidence type="ECO:0000256" key="1">
    <source>
        <dbReference type="ARBA" id="ARBA00004429"/>
    </source>
</evidence>
<evidence type="ECO:0000256" key="7">
    <source>
        <dbReference type="ARBA" id="ARBA00022692"/>
    </source>
</evidence>
<evidence type="ECO:0000256" key="13">
    <source>
        <dbReference type="PIRNR" id="PIRNR006446"/>
    </source>
</evidence>
<dbReference type="PIR" id="G70417">
    <property type="entry name" value="G70417"/>
</dbReference>
<dbReference type="Proteomes" id="UP000000798">
    <property type="component" value="Chromosome"/>
</dbReference>
<dbReference type="PATRIC" id="fig|224324.8.peg.1061"/>
<dbReference type="PANTHER" id="PTHR30365:SF0">
    <property type="entry name" value="CYTOCHROME BD-I UBIQUINOL OXIDASE SUBUNIT 1"/>
    <property type="match status" value="1"/>
</dbReference>
<evidence type="ECO:0000256" key="3">
    <source>
        <dbReference type="ARBA" id="ARBA00022448"/>
    </source>
</evidence>
<keyword evidence="9 13" id="KW-0249">Electron transport</keyword>
<evidence type="ECO:0000313" key="15">
    <source>
        <dbReference type="Proteomes" id="UP000000798"/>
    </source>
</evidence>
<evidence type="ECO:0000313" key="14">
    <source>
        <dbReference type="EMBL" id="AAC07328.1"/>
    </source>
</evidence>
<evidence type="ECO:0000256" key="2">
    <source>
        <dbReference type="ARBA" id="ARBA00009819"/>
    </source>
</evidence>
<keyword evidence="10 13" id="KW-1133">Transmembrane helix</keyword>
<comment type="similarity">
    <text evidence="2 13">Belongs to the cytochrome ubiquinol oxidase subunit 1 family.</text>
</comment>
<keyword evidence="7 13" id="KW-0812">Transmembrane</keyword>
<dbReference type="GO" id="GO:0005886">
    <property type="term" value="C:plasma membrane"/>
    <property type="evidence" value="ECO:0000318"/>
    <property type="project" value="GO_Central"/>
</dbReference>
<feature type="transmembrane region" description="Helical" evidence="13">
    <location>
        <begin position="57"/>
        <end position="76"/>
    </location>
</feature>
<accession>O67370</accession>
<name>O67370_AQUAE</name>
<evidence type="ECO:0000256" key="6">
    <source>
        <dbReference type="ARBA" id="ARBA00022617"/>
    </source>
</evidence>
<proteinExistence type="inferred from homology"/>
<sequence>MDAVLLARIQFALTAMYHFLFVPITLGLSLLLAIIWTKWAREEDDERHILYERIGEFFTTLFAINFAAGVVAGIVLEFEFGTNWSEYSKTVGDIFGAPLAIEAIFAFFLESVFLGVLLFGRDRVSPKFYAFSTWMVAIGTNLSALWILVANSWQQTPKGFYLEGGKAYLASFFDAVVNYSTPYRFVHMFLAGVITGAIFVAGISAYYILKRKHLDVAKESFRIAVTIGMIASLLQIIAGDLHGYQVARTQPLKLAMMEDKWETESGAGLEIVPGIEIPKLLSILAYHDPDAKVYGIKDLVQTFQKIAKGEEVGEDELPELWLDPRQFAGRQSLYITEEEIPPTWIPFWSLRGMVFLGFFFAFITSLGFIFTVQDTIEQRRWLLKLFFYSIPLPIVANILGWIVAEVGRQPWVVYYILKTKDAASPLPAGQILTSIILFSSIYFIVFLIFLGLMVQKVIKGPKRPEEVA</sequence>
<dbReference type="eggNOG" id="COG1271">
    <property type="taxonomic scope" value="Bacteria"/>
</dbReference>
<dbReference type="EnsemblBacteria" id="AAC07328">
    <property type="protein sequence ID" value="AAC07328"/>
    <property type="gene ID" value="aq_1357"/>
</dbReference>
<protein>
    <submittedName>
        <fullName evidence="14">Cytochrome oxidase d subunit I</fullName>
    </submittedName>
</protein>
<keyword evidence="8 13" id="KW-0479">Metal-binding</keyword>
<dbReference type="GO" id="GO:0009055">
    <property type="term" value="F:electron transfer activity"/>
    <property type="evidence" value="ECO:0000318"/>
    <property type="project" value="GO_Central"/>
</dbReference>
<gene>
    <name evidence="14" type="primary">cydA</name>
    <name evidence="14" type="ordered locus">aq_1357</name>
</gene>
<evidence type="ECO:0000256" key="9">
    <source>
        <dbReference type="ARBA" id="ARBA00022982"/>
    </source>
</evidence>
<feature type="transmembrane region" description="Helical" evidence="13">
    <location>
        <begin position="431"/>
        <end position="454"/>
    </location>
</feature>
<dbReference type="GO" id="GO:0016682">
    <property type="term" value="F:oxidoreductase activity, acting on diphenols and related substances as donors, oxygen as acceptor"/>
    <property type="evidence" value="ECO:0000318"/>
    <property type="project" value="GO_Central"/>
</dbReference>
<dbReference type="FunCoup" id="O67370">
    <property type="interactions" value="243"/>
</dbReference>
<keyword evidence="11 13" id="KW-0408">Iron</keyword>
<feature type="transmembrane region" description="Helical" evidence="13">
    <location>
        <begin position="185"/>
        <end position="209"/>
    </location>
</feature>
<keyword evidence="15" id="KW-1185">Reference proteome</keyword>
<feature type="transmembrane region" description="Helical" evidence="13">
    <location>
        <begin position="353"/>
        <end position="373"/>
    </location>
</feature>
<dbReference type="KEGG" id="aae:aq_1357"/>
<dbReference type="PANTHER" id="PTHR30365">
    <property type="entry name" value="CYTOCHROME D UBIQUINOL OXIDASE"/>
    <property type="match status" value="1"/>
</dbReference>
<dbReference type="InterPro" id="IPR002585">
    <property type="entry name" value="Cyt-d_ubiquinol_oxidase_su_1"/>
</dbReference>